<accession>A0A9P0HTS5</accession>
<feature type="domain" description="DNA/RNA-binding" evidence="7">
    <location>
        <begin position="201"/>
        <end position="392"/>
    </location>
</feature>
<evidence type="ECO:0008006" key="12">
    <source>
        <dbReference type="Google" id="ProtNLM"/>
    </source>
</evidence>
<evidence type="ECO:0000256" key="5">
    <source>
        <dbReference type="ARBA" id="ARBA00023242"/>
    </source>
</evidence>
<dbReference type="Gene3D" id="1.25.40.10">
    <property type="entry name" value="Tetratricopeptide repeat domain"/>
    <property type="match status" value="1"/>
</dbReference>
<dbReference type="OrthoDB" id="5920073at2759"/>
<dbReference type="Proteomes" id="UP001152798">
    <property type="component" value="Chromosome 7"/>
</dbReference>
<evidence type="ECO:0000256" key="1">
    <source>
        <dbReference type="ARBA" id="ARBA00004123"/>
    </source>
</evidence>
<reference evidence="10" key="1">
    <citation type="submission" date="2022-01" db="EMBL/GenBank/DDBJ databases">
        <authorList>
            <person name="King R."/>
        </authorList>
    </citation>
    <scope>NUCLEOTIDE SEQUENCE</scope>
</reference>
<evidence type="ECO:0000256" key="3">
    <source>
        <dbReference type="ARBA" id="ARBA00022490"/>
    </source>
</evidence>
<dbReference type="GO" id="GO:0070034">
    <property type="term" value="F:telomerase RNA binding"/>
    <property type="evidence" value="ECO:0007669"/>
    <property type="project" value="TreeGrafter"/>
</dbReference>
<dbReference type="Pfam" id="PF10374">
    <property type="entry name" value="EST1"/>
    <property type="match status" value="1"/>
</dbReference>
<evidence type="ECO:0000256" key="4">
    <source>
        <dbReference type="ARBA" id="ARBA00023161"/>
    </source>
</evidence>
<dbReference type="InterPro" id="IPR018834">
    <property type="entry name" value="DNA/RNA-bd_Est1-type"/>
</dbReference>
<dbReference type="InterPro" id="IPR045153">
    <property type="entry name" value="Est1/Ebs1-like"/>
</dbReference>
<evidence type="ECO:0000256" key="2">
    <source>
        <dbReference type="ARBA" id="ARBA00004496"/>
    </source>
</evidence>
<comment type="subcellular location">
    <subcellularLocation>
        <location evidence="2">Cytoplasm</location>
    </subcellularLocation>
    <subcellularLocation>
        <location evidence="1">Nucleus</location>
    </subcellularLocation>
</comment>
<dbReference type="PANTHER" id="PTHR15696:SF7">
    <property type="entry name" value="NONSENSE-MEDIATED MRNA DECAY FACTOR"/>
    <property type="match status" value="1"/>
</dbReference>
<gene>
    <name evidence="10" type="ORF">NEZAVI_LOCUS15248</name>
</gene>
<feature type="domain" description="DNA/RNA-binding" evidence="7">
    <location>
        <begin position="517"/>
        <end position="600"/>
    </location>
</feature>
<evidence type="ECO:0000259" key="8">
    <source>
        <dbReference type="Pfam" id="PF10374"/>
    </source>
</evidence>
<dbReference type="GO" id="GO:0042162">
    <property type="term" value="F:telomeric DNA binding"/>
    <property type="evidence" value="ECO:0007669"/>
    <property type="project" value="TreeGrafter"/>
</dbReference>
<name>A0A9P0HTS5_NEZVI</name>
<evidence type="ECO:0000313" key="11">
    <source>
        <dbReference type="Proteomes" id="UP001152798"/>
    </source>
</evidence>
<evidence type="ECO:0000313" key="10">
    <source>
        <dbReference type="EMBL" id="CAH1407558.1"/>
    </source>
</evidence>
<dbReference type="GO" id="GO:0000184">
    <property type="term" value="P:nuclear-transcribed mRNA catabolic process, nonsense-mediated decay"/>
    <property type="evidence" value="ECO:0007669"/>
    <property type="project" value="UniProtKB-KW"/>
</dbReference>
<feature type="domain" description="Telomerase activating protein Est1-like N-terminal" evidence="8">
    <location>
        <begin position="76"/>
        <end position="193"/>
    </location>
</feature>
<dbReference type="GO" id="GO:0005697">
    <property type="term" value="C:telomerase holoenzyme complex"/>
    <property type="evidence" value="ECO:0007669"/>
    <property type="project" value="TreeGrafter"/>
</dbReference>
<dbReference type="FunFam" id="3.40.50.1010:FF:000033">
    <property type="entry name" value="Blast:Protein SMG5"/>
    <property type="match status" value="1"/>
</dbReference>
<keyword evidence="5" id="KW-0539">Nucleus</keyword>
<dbReference type="AlphaFoldDB" id="A0A9P0HTS5"/>
<evidence type="ECO:0000256" key="6">
    <source>
        <dbReference type="SAM" id="MobiDB-lite"/>
    </source>
</evidence>
<evidence type="ECO:0000259" key="9">
    <source>
        <dbReference type="Pfam" id="PF13638"/>
    </source>
</evidence>
<proteinExistence type="predicted"/>
<dbReference type="EMBL" id="OV725083">
    <property type="protein sequence ID" value="CAH1407558.1"/>
    <property type="molecule type" value="Genomic_DNA"/>
</dbReference>
<organism evidence="10 11">
    <name type="scientific">Nezara viridula</name>
    <name type="common">Southern green stink bug</name>
    <name type="synonym">Cimex viridulus</name>
    <dbReference type="NCBI Taxonomy" id="85310"/>
    <lineage>
        <taxon>Eukaryota</taxon>
        <taxon>Metazoa</taxon>
        <taxon>Ecdysozoa</taxon>
        <taxon>Arthropoda</taxon>
        <taxon>Hexapoda</taxon>
        <taxon>Insecta</taxon>
        <taxon>Pterygota</taxon>
        <taxon>Neoptera</taxon>
        <taxon>Paraneoptera</taxon>
        <taxon>Hemiptera</taxon>
        <taxon>Heteroptera</taxon>
        <taxon>Panheteroptera</taxon>
        <taxon>Pentatomomorpha</taxon>
        <taxon>Pentatomoidea</taxon>
        <taxon>Pentatomidae</taxon>
        <taxon>Pentatominae</taxon>
        <taxon>Nezara</taxon>
    </lineage>
</organism>
<dbReference type="PANTHER" id="PTHR15696">
    <property type="entry name" value="SMG-7 SUPPRESSOR WITH MORPHOLOGICAL EFFECT ON GENITALIA PROTEIN 7"/>
    <property type="match status" value="1"/>
</dbReference>
<feature type="compositionally biased region" description="Basic residues" evidence="6">
    <location>
        <begin position="407"/>
        <end position="421"/>
    </location>
</feature>
<dbReference type="Gene3D" id="3.40.50.1010">
    <property type="entry name" value="5'-nuclease"/>
    <property type="match status" value="1"/>
</dbReference>
<evidence type="ECO:0000259" key="7">
    <source>
        <dbReference type="Pfam" id="PF10373"/>
    </source>
</evidence>
<dbReference type="InterPro" id="IPR019458">
    <property type="entry name" value="Est1-like_N"/>
</dbReference>
<keyword evidence="11" id="KW-1185">Reference proteome</keyword>
<sequence>MKKSQNSISDSRSESVELSIRLYRAIADVIRHLDDQRARIINVRDLFSENIELQRIKLKDYCEKLMFIDPVGYGKKAEDLLWRKGYYEVFATSKRLNKNNKMDLQDASLMQCHLQSGIGYYHHLIMKIQSYFRLDLRGIVDFPLIVTDCGLKKDKNLWGNKPIESGGLEWAHHALHRCLIYLGDLSRYLSEIESFYDHSFAQRYYSQALNWRPECGTPHNQLGTLASTQNYSLDAAYYYMRCLCCAQKFDGAEGNLQHLFENNAVIWEQMNRSRGKEITPNVKKLLVTFIHISYSMFFDKQHSQIQQMCGDALTILENCIVEIESNLITVYNKSPVAEPTVLNDDILFKMLIISFMCIQQLKNKGSSNTMGGVALSLALMSQLINSVLKRLEAVLPPRLEPVDKGNGKKKTLRRRRKRRINNSHVSDLSEDENDSVYSLDSDISEEDLIFDCHESDEEPILNGNGIHLNGINDHSEHSDSSKIKGFSDLTDSSQPWTHSLVSQNKSFQHIHKLSNQGYILQTIKVCCDWLVSNNAFLKSCGSTTGPLLSRLVNFLNHLSAVPSIDALKDLFDDCILTEDDLCSIPLPEDVTVRGLSCLQAAHAKLNWDCLRTRALRPEEETYSRIFKLIRFGSSLADSKICALNYDASRQWFSLETNGNKNGNNTQKEERPRAQPERLKLMGELWLKSEVSQLENKAKKVNLPPYLVPDTEVFLNHPSLLKQLVGSKKFIVLIPSIVVSGLDEFKGSSGRVRDTIRWLENQLRIGHRSVRLQRSNEALPVPFIKYPKKKDKEAWVFLQIVECCNYVCSQSTGEKNPELVTLLTGSKTYLNGQGGFSHIGVAKSAGINVEHIESFYSKWKSCIKSHG</sequence>
<feature type="domain" description="PIN" evidence="9">
    <location>
        <begin position="706"/>
        <end position="810"/>
    </location>
</feature>
<feature type="region of interest" description="Disordered" evidence="6">
    <location>
        <begin position="402"/>
        <end position="431"/>
    </location>
</feature>
<dbReference type="GO" id="GO:0005737">
    <property type="term" value="C:cytoplasm"/>
    <property type="evidence" value="ECO:0007669"/>
    <property type="project" value="UniProtKB-SubCell"/>
</dbReference>
<keyword evidence="3" id="KW-0963">Cytoplasm</keyword>
<protein>
    <recommendedName>
        <fullName evidence="12">Protein SMG5</fullName>
    </recommendedName>
</protein>
<dbReference type="Pfam" id="PF13638">
    <property type="entry name" value="PIN_4"/>
    <property type="match status" value="1"/>
</dbReference>
<dbReference type="SUPFAM" id="SSF48452">
    <property type="entry name" value="TPR-like"/>
    <property type="match status" value="1"/>
</dbReference>
<dbReference type="InterPro" id="IPR011990">
    <property type="entry name" value="TPR-like_helical_dom_sf"/>
</dbReference>
<dbReference type="CDD" id="cd09884">
    <property type="entry name" value="PIN_Smg5-like"/>
    <property type="match status" value="1"/>
</dbReference>
<keyword evidence="4" id="KW-0866">Nonsense-mediated mRNA decay</keyword>
<dbReference type="InterPro" id="IPR002716">
    <property type="entry name" value="PIN_dom"/>
</dbReference>
<dbReference type="Pfam" id="PF10373">
    <property type="entry name" value="EST1_DNA_bind"/>
    <property type="match status" value="2"/>
</dbReference>